<accession>A0A2G5H9R2</accession>
<feature type="compositionally biased region" description="Low complexity" evidence="1">
    <location>
        <begin position="282"/>
        <end position="306"/>
    </location>
</feature>
<proteinExistence type="predicted"/>
<protein>
    <submittedName>
        <fullName evidence="2">Uncharacterized protein</fullName>
    </submittedName>
</protein>
<sequence length="480" mass="50840">MGLTPRERIERIQREASLRGISTGEAQRHNGRPVEFVTLTPNEDGGDTIAPFGHPRTTKNFNGFPPRLPTVPRAPNSAAPGPRNGFQLRLPTSARATTPAVAGPSNFFHPQSSTNSSAPVSETREPSQTPGDEDIGMGVDDFTALEPPSMKGEQKRRQDSAFATSTQDSTRLEPDAGFDIERRRKKAKLATEEPQVWLSAQGNLRTGMPGPSTPPIATRVPAEPQASAAPKALFATPMEFFTSSSAFARPRAAASPGAAGSSEAVASPEAAASPDRAISPGAAASSQVDASPPASASPEPLPASVSNTTPLQDTATPGPSNSLSSIQTQASAIAGLPSASTSNAAAPQAAADAPPTTRQVSLHRDMTPYVGARPIPQWLTDLAREIRAADTDPQGRPKTAALKKVTNTFVRDGQTLSHFSPASGVLRVGARWSPLWEWWMDTRVLTPAQWWRVNEVDWKMKSEGYKELPNGCYGVNVPAV</sequence>
<evidence type="ECO:0000313" key="5">
    <source>
        <dbReference type="Proteomes" id="UP001302367"/>
    </source>
</evidence>
<evidence type="ECO:0000313" key="4">
    <source>
        <dbReference type="Proteomes" id="UP000230605"/>
    </source>
</evidence>
<dbReference type="EMBL" id="LKMD01000108">
    <property type="protein sequence ID" value="PIA89276.1"/>
    <property type="molecule type" value="Genomic_DNA"/>
</dbReference>
<feature type="region of interest" description="Disordered" evidence="1">
    <location>
        <begin position="253"/>
        <end position="360"/>
    </location>
</feature>
<evidence type="ECO:0000313" key="2">
    <source>
        <dbReference type="EMBL" id="PIA89276.1"/>
    </source>
</evidence>
<gene>
    <name evidence="2" type="ORF">CB0940_06860</name>
    <name evidence="3" type="ORF">RHO25_007412</name>
</gene>
<dbReference type="Proteomes" id="UP000230605">
    <property type="component" value="Chromosome 5"/>
</dbReference>
<feature type="compositionally biased region" description="Polar residues" evidence="1">
    <location>
        <begin position="307"/>
        <end position="331"/>
    </location>
</feature>
<dbReference type="AlphaFoldDB" id="A0A2G5H9R2"/>
<feature type="compositionally biased region" description="Low complexity" evidence="1">
    <location>
        <begin position="337"/>
        <end position="357"/>
    </location>
</feature>
<dbReference type="EMBL" id="CP134188">
    <property type="protein sequence ID" value="WPB02776.1"/>
    <property type="molecule type" value="Genomic_DNA"/>
</dbReference>
<dbReference type="Proteomes" id="UP001302367">
    <property type="component" value="Chromosome 5"/>
</dbReference>
<name>A0A2G5H9R2_CERBT</name>
<dbReference type="OrthoDB" id="3647558at2759"/>
<reference evidence="3 5" key="2">
    <citation type="submission" date="2023-09" db="EMBL/GenBank/DDBJ databases">
        <title>Complete-Gapless Cercospora beticola genome.</title>
        <authorList>
            <person name="Wyatt N.A."/>
            <person name="Spanner R.E."/>
            <person name="Bolton M.D."/>
        </authorList>
    </citation>
    <scope>NUCLEOTIDE SEQUENCE [LARGE SCALE GENOMIC DNA]</scope>
    <source>
        <strain evidence="3">Cb09-40</strain>
    </source>
</reference>
<feature type="compositionally biased region" description="Polar residues" evidence="1">
    <location>
        <begin position="108"/>
        <end position="130"/>
    </location>
</feature>
<reference evidence="2 4" key="1">
    <citation type="submission" date="2015-10" db="EMBL/GenBank/DDBJ databases">
        <title>The cercosporin biosynthetic gene cluster was horizontally transferred to several fungal lineages and shown to be expanded in Cercospora beticola based on microsynteny with recipient genomes.</title>
        <authorList>
            <person name="De Jonge R."/>
            <person name="Ebert M.K."/>
            <person name="Suttle J.C."/>
            <person name="Jurick Ii W.M."/>
            <person name="Secor G.A."/>
            <person name="Thomma B.P."/>
            <person name="Van De Peer Y."/>
            <person name="Bolton M.D."/>
        </authorList>
    </citation>
    <scope>NUCLEOTIDE SEQUENCE [LARGE SCALE GENOMIC DNA]</scope>
    <source>
        <strain evidence="2 4">09-40</strain>
    </source>
</reference>
<evidence type="ECO:0000313" key="3">
    <source>
        <dbReference type="EMBL" id="WPB02776.1"/>
    </source>
</evidence>
<keyword evidence="5" id="KW-1185">Reference proteome</keyword>
<feature type="region of interest" description="Disordered" evidence="1">
    <location>
        <begin position="13"/>
        <end position="177"/>
    </location>
</feature>
<feature type="compositionally biased region" description="Low complexity" evidence="1">
    <location>
        <begin position="253"/>
        <end position="274"/>
    </location>
</feature>
<evidence type="ECO:0000256" key="1">
    <source>
        <dbReference type="SAM" id="MobiDB-lite"/>
    </source>
</evidence>
<organism evidence="2 4">
    <name type="scientific">Cercospora beticola</name>
    <name type="common">Sugarbeet leaf spot fungus</name>
    <dbReference type="NCBI Taxonomy" id="122368"/>
    <lineage>
        <taxon>Eukaryota</taxon>
        <taxon>Fungi</taxon>
        <taxon>Dikarya</taxon>
        <taxon>Ascomycota</taxon>
        <taxon>Pezizomycotina</taxon>
        <taxon>Dothideomycetes</taxon>
        <taxon>Dothideomycetidae</taxon>
        <taxon>Mycosphaerellales</taxon>
        <taxon>Mycosphaerellaceae</taxon>
        <taxon>Cercospora</taxon>
    </lineage>
</organism>